<evidence type="ECO:0000256" key="1">
    <source>
        <dbReference type="ARBA" id="ARBA00022617"/>
    </source>
</evidence>
<dbReference type="InterPro" id="IPR036909">
    <property type="entry name" value="Cyt_c-like_dom_sf"/>
</dbReference>
<evidence type="ECO:0000256" key="2">
    <source>
        <dbReference type="ARBA" id="ARBA00022723"/>
    </source>
</evidence>
<keyword evidence="2 4" id="KW-0479">Metal-binding</keyword>
<dbReference type="GO" id="GO:0046872">
    <property type="term" value="F:metal ion binding"/>
    <property type="evidence" value="ECO:0007669"/>
    <property type="project" value="UniProtKB-KW"/>
</dbReference>
<name>A0AAW9RE53_9GAMM</name>
<keyword evidence="1 4" id="KW-0349">Heme</keyword>
<protein>
    <recommendedName>
        <fullName evidence="5">Cytochrome c domain-containing protein</fullName>
    </recommendedName>
</protein>
<gene>
    <name evidence="6" type="ORF">V3330_10475</name>
</gene>
<keyword evidence="7" id="KW-1185">Reference proteome</keyword>
<proteinExistence type="predicted"/>
<dbReference type="EMBL" id="JAZHOG010000006">
    <property type="protein sequence ID" value="MEJ8568051.1"/>
    <property type="molecule type" value="Genomic_DNA"/>
</dbReference>
<organism evidence="6 7">
    <name type="scientific">Elongatibacter sediminis</name>
    <dbReference type="NCBI Taxonomy" id="3119006"/>
    <lineage>
        <taxon>Bacteria</taxon>
        <taxon>Pseudomonadati</taxon>
        <taxon>Pseudomonadota</taxon>
        <taxon>Gammaproteobacteria</taxon>
        <taxon>Chromatiales</taxon>
        <taxon>Wenzhouxiangellaceae</taxon>
        <taxon>Elongatibacter</taxon>
    </lineage>
</organism>
<dbReference type="Gene3D" id="1.10.760.10">
    <property type="entry name" value="Cytochrome c-like domain"/>
    <property type="match status" value="1"/>
</dbReference>
<reference evidence="6 7" key="1">
    <citation type="submission" date="2024-02" db="EMBL/GenBank/DDBJ databases">
        <title>A novel Wenzhouxiangellaceae bacterium, isolated from coastal sediments.</title>
        <authorList>
            <person name="Du Z.-J."/>
            <person name="Ye Y.-Q."/>
            <person name="Zhang X.-Y."/>
        </authorList>
    </citation>
    <scope>NUCLEOTIDE SEQUENCE [LARGE SCALE GENOMIC DNA]</scope>
    <source>
        <strain evidence="6 7">CH-27</strain>
    </source>
</reference>
<keyword evidence="3 4" id="KW-0408">Iron</keyword>
<dbReference type="SUPFAM" id="SSF46626">
    <property type="entry name" value="Cytochrome c"/>
    <property type="match status" value="1"/>
</dbReference>
<evidence type="ECO:0000313" key="6">
    <source>
        <dbReference type="EMBL" id="MEJ8568051.1"/>
    </source>
</evidence>
<evidence type="ECO:0000256" key="4">
    <source>
        <dbReference type="PROSITE-ProRule" id="PRU00433"/>
    </source>
</evidence>
<comment type="caution">
    <text evidence="6">The sequence shown here is derived from an EMBL/GenBank/DDBJ whole genome shotgun (WGS) entry which is preliminary data.</text>
</comment>
<dbReference type="AlphaFoldDB" id="A0AAW9RE53"/>
<evidence type="ECO:0000313" key="7">
    <source>
        <dbReference type="Proteomes" id="UP001359886"/>
    </source>
</evidence>
<feature type="domain" description="Cytochrome c" evidence="5">
    <location>
        <begin position="56"/>
        <end position="152"/>
    </location>
</feature>
<sequence>MTCIIIQFLDASYCDWRSGRMRPLEADMNLIRIPALIVTCLAVLSVTQACGADQAPDELQPPLDLPALIERCEACHGPGGVSSREEVPSLAGTPAERIIASLEAFYFYERHCPTVQPDESGSHSGPDNMCSVASTLADDEAAALARYFAGRGAPND</sequence>
<dbReference type="InterPro" id="IPR009056">
    <property type="entry name" value="Cyt_c-like_dom"/>
</dbReference>
<evidence type="ECO:0000259" key="5">
    <source>
        <dbReference type="PROSITE" id="PS51007"/>
    </source>
</evidence>
<dbReference type="GO" id="GO:0020037">
    <property type="term" value="F:heme binding"/>
    <property type="evidence" value="ECO:0007669"/>
    <property type="project" value="InterPro"/>
</dbReference>
<dbReference type="PROSITE" id="PS51007">
    <property type="entry name" value="CYTC"/>
    <property type="match status" value="1"/>
</dbReference>
<accession>A0AAW9RE53</accession>
<dbReference type="GO" id="GO:0009055">
    <property type="term" value="F:electron transfer activity"/>
    <property type="evidence" value="ECO:0007669"/>
    <property type="project" value="InterPro"/>
</dbReference>
<dbReference type="Proteomes" id="UP001359886">
    <property type="component" value="Unassembled WGS sequence"/>
</dbReference>
<dbReference type="RefSeq" id="WP_354695374.1">
    <property type="nucleotide sequence ID" value="NZ_JAZHOG010000006.1"/>
</dbReference>
<evidence type="ECO:0000256" key="3">
    <source>
        <dbReference type="ARBA" id="ARBA00023004"/>
    </source>
</evidence>